<feature type="region of interest" description="Disordered" evidence="2">
    <location>
        <begin position="1"/>
        <end position="26"/>
    </location>
</feature>
<evidence type="ECO:0000256" key="1">
    <source>
        <dbReference type="SAM" id="Coils"/>
    </source>
</evidence>
<dbReference type="Proteomes" id="UP001066276">
    <property type="component" value="Chromosome 2_1"/>
</dbReference>
<gene>
    <name evidence="3" type="ORF">NDU88_000938</name>
</gene>
<keyword evidence="4" id="KW-1185">Reference proteome</keyword>
<protein>
    <submittedName>
        <fullName evidence="3">Uncharacterized protein</fullName>
    </submittedName>
</protein>
<feature type="coiled-coil region" evidence="1">
    <location>
        <begin position="94"/>
        <end position="121"/>
    </location>
</feature>
<organism evidence="3 4">
    <name type="scientific">Pleurodeles waltl</name>
    <name type="common">Iberian ribbed newt</name>
    <dbReference type="NCBI Taxonomy" id="8319"/>
    <lineage>
        <taxon>Eukaryota</taxon>
        <taxon>Metazoa</taxon>
        <taxon>Chordata</taxon>
        <taxon>Craniata</taxon>
        <taxon>Vertebrata</taxon>
        <taxon>Euteleostomi</taxon>
        <taxon>Amphibia</taxon>
        <taxon>Batrachia</taxon>
        <taxon>Caudata</taxon>
        <taxon>Salamandroidea</taxon>
        <taxon>Salamandridae</taxon>
        <taxon>Pleurodelinae</taxon>
        <taxon>Pleurodeles</taxon>
    </lineage>
</organism>
<dbReference type="AlphaFoldDB" id="A0AAV7V830"/>
<reference evidence="3" key="1">
    <citation type="journal article" date="2022" name="bioRxiv">
        <title>Sequencing and chromosome-scale assembly of the giantPleurodeles waltlgenome.</title>
        <authorList>
            <person name="Brown T."/>
            <person name="Elewa A."/>
            <person name="Iarovenko S."/>
            <person name="Subramanian E."/>
            <person name="Araus A.J."/>
            <person name="Petzold A."/>
            <person name="Susuki M."/>
            <person name="Suzuki K.-i.T."/>
            <person name="Hayashi T."/>
            <person name="Toyoda A."/>
            <person name="Oliveira C."/>
            <person name="Osipova E."/>
            <person name="Leigh N.D."/>
            <person name="Simon A."/>
            <person name="Yun M.H."/>
        </authorList>
    </citation>
    <scope>NUCLEOTIDE SEQUENCE</scope>
    <source>
        <strain evidence="3">20211129_DDA</strain>
        <tissue evidence="3">Liver</tissue>
    </source>
</reference>
<evidence type="ECO:0000256" key="2">
    <source>
        <dbReference type="SAM" id="MobiDB-lite"/>
    </source>
</evidence>
<evidence type="ECO:0000313" key="4">
    <source>
        <dbReference type="Proteomes" id="UP001066276"/>
    </source>
</evidence>
<comment type="caution">
    <text evidence="3">The sequence shown here is derived from an EMBL/GenBank/DDBJ whole genome shotgun (WGS) entry which is preliminary data.</text>
</comment>
<proteinExistence type="predicted"/>
<keyword evidence="1" id="KW-0175">Coiled coil</keyword>
<dbReference type="EMBL" id="JANPWB010000003">
    <property type="protein sequence ID" value="KAJ1197076.1"/>
    <property type="molecule type" value="Genomic_DNA"/>
</dbReference>
<evidence type="ECO:0000313" key="3">
    <source>
        <dbReference type="EMBL" id="KAJ1197076.1"/>
    </source>
</evidence>
<name>A0AAV7V830_PLEWA</name>
<sequence length="164" mass="18063">MGQKGGAGPQPQGHLSVDTTDCPGKESTADTAALVRTYTKLDKILEAIADTGIDLHASIDAIATKLGLLRDDQHELADRVMHTENEITELRPMITDLVGQVRSLTTKVQELEARAENSEGRSRLNHLSIVGFPEGTECADPVNFFDAWLRQVHLKMNKTKQRAY</sequence>
<accession>A0AAV7V830</accession>
<dbReference type="Gene3D" id="1.20.5.170">
    <property type="match status" value="1"/>
</dbReference>